<organism evidence="2 3">
    <name type="scientific">Portunus trituberculatus</name>
    <name type="common">Swimming crab</name>
    <name type="synonym">Neptunus trituberculatus</name>
    <dbReference type="NCBI Taxonomy" id="210409"/>
    <lineage>
        <taxon>Eukaryota</taxon>
        <taxon>Metazoa</taxon>
        <taxon>Ecdysozoa</taxon>
        <taxon>Arthropoda</taxon>
        <taxon>Crustacea</taxon>
        <taxon>Multicrustacea</taxon>
        <taxon>Malacostraca</taxon>
        <taxon>Eumalacostraca</taxon>
        <taxon>Eucarida</taxon>
        <taxon>Decapoda</taxon>
        <taxon>Pleocyemata</taxon>
        <taxon>Brachyura</taxon>
        <taxon>Eubrachyura</taxon>
        <taxon>Portunoidea</taxon>
        <taxon>Portunidae</taxon>
        <taxon>Portuninae</taxon>
        <taxon>Portunus</taxon>
    </lineage>
</organism>
<accession>A0A5B7GUW7</accession>
<evidence type="ECO:0000256" key="1">
    <source>
        <dbReference type="ARBA" id="ARBA00004123"/>
    </source>
</evidence>
<dbReference type="GO" id="GO:0000463">
    <property type="term" value="P:maturation of LSU-rRNA from tricistronic rRNA transcript (SSU-rRNA, 5.8S rRNA, LSU-rRNA)"/>
    <property type="evidence" value="ECO:0007669"/>
    <property type="project" value="TreeGrafter"/>
</dbReference>
<dbReference type="Pfam" id="PF06732">
    <property type="entry name" value="Pescadillo_N"/>
    <property type="match status" value="1"/>
</dbReference>
<evidence type="ECO:0000313" key="3">
    <source>
        <dbReference type="Proteomes" id="UP000324222"/>
    </source>
</evidence>
<dbReference type="EMBL" id="VSRR010021339">
    <property type="protein sequence ID" value="MPC63850.1"/>
    <property type="molecule type" value="Genomic_DNA"/>
</dbReference>
<dbReference type="OrthoDB" id="10264910at2759"/>
<evidence type="ECO:0000313" key="2">
    <source>
        <dbReference type="EMBL" id="MPC63850.1"/>
    </source>
</evidence>
<name>A0A5B7GUW7_PORTR</name>
<gene>
    <name evidence="2" type="ORF">E2C01_057956</name>
</gene>
<keyword evidence="3" id="KW-1185">Reference proteome</keyword>
<comment type="caution">
    <text evidence="2">The sequence shown here is derived from an EMBL/GenBank/DDBJ whole genome shotgun (WGS) entry which is preliminary data.</text>
</comment>
<dbReference type="GO" id="GO:0003723">
    <property type="term" value="F:RNA binding"/>
    <property type="evidence" value="ECO:0007669"/>
    <property type="project" value="TreeGrafter"/>
</dbReference>
<dbReference type="GO" id="GO:0070545">
    <property type="term" value="C:PeBoW complex"/>
    <property type="evidence" value="ECO:0007669"/>
    <property type="project" value="TreeGrafter"/>
</dbReference>
<proteinExistence type="predicted"/>
<comment type="subcellular location">
    <subcellularLocation>
        <location evidence="1">Nucleus</location>
    </subcellularLocation>
</comment>
<dbReference type="PANTHER" id="PTHR12221:SF6">
    <property type="entry name" value="PESCADILLO HOMOLOG"/>
    <property type="match status" value="1"/>
</dbReference>
<dbReference type="PANTHER" id="PTHR12221">
    <property type="entry name" value="PESCADILLO - RELATED"/>
    <property type="match status" value="1"/>
</dbReference>
<sequence length="291" mass="33300">MYVALCDMPKSWAVVWWSSRPILHQGLAGQGYMVNMCRRLTLEFMLYVIEAQALRKVFITIKGYYYQVEIMGQTITWITPHPFTPQTTTGVDFRIMRVFVEFYITLLGFTNFRLYHHLNLHYPPTLPHADIKVPSFCHQTEGGEDDVEMGDPERLASLNFPLKRNHVEDSNESETIDTHLLREKPHACWDLCGPIRAQHLATPLCLANHGLVWCIIVVILPPRVTPDHHASFCLHHALYSPDSQHFIVVYINMSSCGDECVNSPAPVVPQPDADVDIWLDETGKLCQVYVN</sequence>
<dbReference type="Proteomes" id="UP000324222">
    <property type="component" value="Unassembled WGS sequence"/>
</dbReference>
<protein>
    <submittedName>
        <fullName evidence="2">Pescadillo</fullName>
    </submittedName>
</protein>
<reference evidence="2 3" key="1">
    <citation type="submission" date="2019-05" db="EMBL/GenBank/DDBJ databases">
        <title>Another draft genome of Portunus trituberculatus and its Hox gene families provides insights of decapod evolution.</title>
        <authorList>
            <person name="Jeong J.-H."/>
            <person name="Song I."/>
            <person name="Kim S."/>
            <person name="Choi T."/>
            <person name="Kim D."/>
            <person name="Ryu S."/>
            <person name="Kim W."/>
        </authorList>
    </citation>
    <scope>NUCLEOTIDE SEQUENCE [LARGE SCALE GENOMIC DNA]</scope>
    <source>
        <tissue evidence="2">Muscle</tissue>
    </source>
</reference>
<dbReference type="AlphaFoldDB" id="A0A5B7GUW7"/>
<dbReference type="InterPro" id="IPR010613">
    <property type="entry name" value="PES"/>
</dbReference>